<reference evidence="1 2" key="1">
    <citation type="journal article" date="2024" name="BMC Genomics">
        <title>De novo assembly and annotation of Popillia japonica's genome with initial clues to its potential as an invasive pest.</title>
        <authorList>
            <person name="Cucini C."/>
            <person name="Boschi S."/>
            <person name="Funari R."/>
            <person name="Cardaioli E."/>
            <person name="Iannotti N."/>
            <person name="Marturano G."/>
            <person name="Paoli F."/>
            <person name="Bruttini M."/>
            <person name="Carapelli A."/>
            <person name="Frati F."/>
            <person name="Nardi F."/>
        </authorList>
    </citation>
    <scope>NUCLEOTIDE SEQUENCE [LARGE SCALE GENOMIC DNA]</scope>
    <source>
        <strain evidence="1">DMR45628</strain>
    </source>
</reference>
<dbReference type="Proteomes" id="UP001458880">
    <property type="component" value="Unassembled WGS sequence"/>
</dbReference>
<proteinExistence type="predicted"/>
<evidence type="ECO:0000313" key="2">
    <source>
        <dbReference type="Proteomes" id="UP001458880"/>
    </source>
</evidence>
<accession>A0AAW1MIZ3</accession>
<dbReference type="EMBL" id="JASPKY010000031">
    <property type="protein sequence ID" value="KAK9747360.1"/>
    <property type="molecule type" value="Genomic_DNA"/>
</dbReference>
<keyword evidence="2" id="KW-1185">Reference proteome</keyword>
<evidence type="ECO:0000313" key="1">
    <source>
        <dbReference type="EMBL" id="KAK9747360.1"/>
    </source>
</evidence>
<gene>
    <name evidence="1" type="ORF">QE152_g5403</name>
</gene>
<sequence length="76" mass="8691">MRQEENHYYQGYAPIKKNSHGQQKSYQFRYNGTVSAIGLPGTRAKTMEIFIQARLQMSRADKEAKTDSTSKENAFG</sequence>
<organism evidence="1 2">
    <name type="scientific">Popillia japonica</name>
    <name type="common">Japanese beetle</name>
    <dbReference type="NCBI Taxonomy" id="7064"/>
    <lineage>
        <taxon>Eukaryota</taxon>
        <taxon>Metazoa</taxon>
        <taxon>Ecdysozoa</taxon>
        <taxon>Arthropoda</taxon>
        <taxon>Hexapoda</taxon>
        <taxon>Insecta</taxon>
        <taxon>Pterygota</taxon>
        <taxon>Neoptera</taxon>
        <taxon>Endopterygota</taxon>
        <taxon>Coleoptera</taxon>
        <taxon>Polyphaga</taxon>
        <taxon>Scarabaeiformia</taxon>
        <taxon>Scarabaeidae</taxon>
        <taxon>Rutelinae</taxon>
        <taxon>Popillia</taxon>
    </lineage>
</organism>
<dbReference type="AlphaFoldDB" id="A0AAW1MIZ3"/>
<name>A0AAW1MIZ3_POPJA</name>
<protein>
    <submittedName>
        <fullName evidence="1">Uncharacterized protein</fullName>
    </submittedName>
</protein>
<comment type="caution">
    <text evidence="1">The sequence shown here is derived from an EMBL/GenBank/DDBJ whole genome shotgun (WGS) entry which is preliminary data.</text>
</comment>